<dbReference type="SUPFAM" id="SSF54826">
    <property type="entry name" value="Enolase N-terminal domain-like"/>
    <property type="match status" value="1"/>
</dbReference>
<dbReference type="InterPro" id="IPR000941">
    <property type="entry name" value="Enolase"/>
</dbReference>
<dbReference type="EC" id="4.2.1.11" evidence="3 11"/>
<dbReference type="GO" id="GO:0000287">
    <property type="term" value="F:magnesium ion binding"/>
    <property type="evidence" value="ECO:0007669"/>
    <property type="project" value="UniProtKB-UniRule"/>
</dbReference>
<comment type="caution">
    <text evidence="17">The sequence shown here is derived from an EMBL/GenBank/DDBJ whole genome shotgun (WGS) entry which is preliminary data.</text>
</comment>
<dbReference type="SFLD" id="SFLDS00001">
    <property type="entry name" value="Enolase"/>
    <property type="match status" value="1"/>
</dbReference>
<protein>
    <recommendedName>
        <fullName evidence="4 11">Enolase</fullName>
        <ecNumber evidence="3 11">4.2.1.11</ecNumber>
    </recommendedName>
    <alternativeName>
        <fullName evidence="11">2-phospho-D-glycerate hydro-lyase</fullName>
    </alternativeName>
    <alternativeName>
        <fullName evidence="11">2-phosphoglycerate dehydratase</fullName>
    </alternativeName>
</protein>
<feature type="binding site" evidence="11">
    <location>
        <position position="364"/>
    </location>
    <ligand>
        <name>(2R)-2-phosphoglycerate</name>
        <dbReference type="ChEBI" id="CHEBI:58289"/>
    </ligand>
</feature>
<feature type="binding site" evidence="13">
    <location>
        <position position="164"/>
    </location>
    <ligand>
        <name>substrate</name>
    </ligand>
</feature>
<feature type="binding site" evidence="11 14">
    <location>
        <position position="242"/>
    </location>
    <ligand>
        <name>Mg(2+)</name>
        <dbReference type="ChEBI" id="CHEBI:18420"/>
    </ligand>
</feature>
<feature type="binding site" evidence="11">
    <location>
        <position position="365"/>
    </location>
    <ligand>
        <name>(2R)-2-phosphoglycerate</name>
        <dbReference type="ChEBI" id="CHEBI:58289"/>
    </ligand>
</feature>
<keyword evidence="7 11" id="KW-0479">Metal-binding</keyword>
<comment type="similarity">
    <text evidence="2 11">Belongs to the enolase family.</text>
</comment>
<reference evidence="17" key="2">
    <citation type="submission" date="2020-09" db="EMBL/GenBank/DDBJ databases">
        <authorList>
            <person name="Sun Q."/>
            <person name="Ohkuma M."/>
        </authorList>
    </citation>
    <scope>NUCLEOTIDE SEQUENCE</scope>
    <source>
        <strain evidence="17">JCM 4646</strain>
    </source>
</reference>
<keyword evidence="9 11" id="KW-0324">Glycolysis</keyword>
<feature type="binding site" evidence="13">
    <location>
        <position position="283"/>
    </location>
    <ligand>
        <name>substrate</name>
    </ligand>
</feature>
<dbReference type="InterPro" id="IPR020810">
    <property type="entry name" value="Enolase_C"/>
</dbReference>
<dbReference type="InterPro" id="IPR020809">
    <property type="entry name" value="Enolase_CS"/>
</dbReference>
<evidence type="ECO:0000256" key="8">
    <source>
        <dbReference type="ARBA" id="ARBA00022842"/>
    </source>
</evidence>
<dbReference type="AlphaFoldDB" id="A0A919KNV5"/>
<dbReference type="SFLD" id="SFLDF00002">
    <property type="entry name" value="enolase"/>
    <property type="match status" value="1"/>
</dbReference>
<sequence length="428" mass="45682">MPSIDVVVAREILDSRGNPTVEVEVGLDDGSTGRAAVPSGASTGAFEALELRDGDKNRYFGKGVEKAVLAVIEQIGPELVGYDATEQRLIDQAMLDLDATPDKSSLGANAILGVSLAVAHAASEASDLPLFRYLGGPNAHVLPVPMMNILNGGSHADSNVDIQEFMIAPIGAESFSEAVRWGVEVYHTLKGVLKERGLSTGLGDEGGFAPNLDSNREALDLIVEAIKKAGYVPGKDVALALDVAASEFFKDGAYQFEGKGLTSAELIDYYADLVASYPLVSIEDPLDEQDWDGWKAMTVKLGDKVQLVGDDLFVTNPVRLAKGIETGTANALLVKVNQIGSLTETLDAVELAQRNGYRCMMSHRSGETEDVTIADLAVATNCGQIKTGAPARSERVAKYNQLLRIEEILDDAAEYAGRGAFPRYKYEA</sequence>
<dbReference type="GO" id="GO:0004634">
    <property type="term" value="F:phosphopyruvate hydratase activity"/>
    <property type="evidence" value="ECO:0007669"/>
    <property type="project" value="UniProtKB-UniRule"/>
</dbReference>
<feature type="binding site" evidence="13">
    <location>
        <begin position="362"/>
        <end position="365"/>
    </location>
    <ligand>
        <name>substrate</name>
    </ligand>
</feature>
<evidence type="ECO:0000256" key="12">
    <source>
        <dbReference type="PIRSR" id="PIRSR001400-1"/>
    </source>
</evidence>
<gene>
    <name evidence="17" type="primary">eno1</name>
    <name evidence="11" type="synonym">eno</name>
    <name evidence="17" type="ORF">GCM10018781_21700</name>
</gene>
<dbReference type="InterPro" id="IPR036849">
    <property type="entry name" value="Enolase-like_C_sf"/>
</dbReference>
<dbReference type="PANTHER" id="PTHR11902">
    <property type="entry name" value="ENOLASE"/>
    <property type="match status" value="1"/>
</dbReference>
<feature type="binding site" evidence="13">
    <location>
        <position position="310"/>
    </location>
    <ligand>
        <name>substrate</name>
    </ligand>
</feature>
<dbReference type="Gene3D" id="3.30.390.10">
    <property type="entry name" value="Enolase-like, N-terminal domain"/>
    <property type="match status" value="1"/>
</dbReference>
<dbReference type="GO" id="GO:0005576">
    <property type="term" value="C:extracellular region"/>
    <property type="evidence" value="ECO:0007669"/>
    <property type="project" value="UniProtKB-SubCell"/>
</dbReference>
<evidence type="ECO:0000256" key="14">
    <source>
        <dbReference type="PIRSR" id="PIRSR001400-3"/>
    </source>
</evidence>
<feature type="binding site" evidence="11">
    <location>
        <position position="386"/>
    </location>
    <ligand>
        <name>(2R)-2-phosphoglycerate</name>
        <dbReference type="ChEBI" id="CHEBI:58289"/>
    </ligand>
</feature>
<dbReference type="Pfam" id="PF03952">
    <property type="entry name" value="Enolase_N"/>
    <property type="match status" value="1"/>
</dbReference>
<dbReference type="InterPro" id="IPR020811">
    <property type="entry name" value="Enolase_N"/>
</dbReference>
<feature type="domain" description="Enolase N-terminal" evidence="16">
    <location>
        <begin position="4"/>
        <end position="134"/>
    </location>
</feature>
<dbReference type="Proteomes" id="UP000617734">
    <property type="component" value="Unassembled WGS sequence"/>
</dbReference>
<proteinExistence type="inferred from homology"/>
<evidence type="ECO:0000256" key="5">
    <source>
        <dbReference type="ARBA" id="ARBA00022490"/>
    </source>
</evidence>
<feature type="active site" description="Proton donor" evidence="11 12">
    <location>
        <position position="205"/>
    </location>
</feature>
<dbReference type="Gene3D" id="3.20.20.120">
    <property type="entry name" value="Enolase-like C-terminal domain"/>
    <property type="match status" value="1"/>
</dbReference>
<dbReference type="Pfam" id="PF00113">
    <property type="entry name" value="Enolase_C"/>
    <property type="match status" value="1"/>
</dbReference>
<evidence type="ECO:0000256" key="4">
    <source>
        <dbReference type="ARBA" id="ARBA00017068"/>
    </source>
</evidence>
<feature type="binding site" evidence="13">
    <location>
        <position position="155"/>
    </location>
    <ligand>
        <name>substrate</name>
    </ligand>
</feature>
<accession>A0A919KNV5</accession>
<dbReference type="HAMAP" id="MF_00318">
    <property type="entry name" value="Enolase"/>
    <property type="match status" value="1"/>
</dbReference>
<evidence type="ECO:0000259" key="16">
    <source>
        <dbReference type="SMART" id="SM01193"/>
    </source>
</evidence>
<evidence type="ECO:0000256" key="7">
    <source>
        <dbReference type="ARBA" id="ARBA00022723"/>
    </source>
</evidence>
<evidence type="ECO:0000259" key="15">
    <source>
        <dbReference type="SMART" id="SM01192"/>
    </source>
</evidence>
<keyword evidence="8 11" id="KW-0460">Magnesium</keyword>
<keyword evidence="6 11" id="KW-0964">Secreted</keyword>
<dbReference type="CDD" id="cd03313">
    <property type="entry name" value="enolase"/>
    <property type="match status" value="1"/>
</dbReference>
<dbReference type="NCBIfam" id="TIGR01060">
    <property type="entry name" value="eno"/>
    <property type="match status" value="1"/>
</dbReference>
<dbReference type="PANTHER" id="PTHR11902:SF1">
    <property type="entry name" value="ENOLASE"/>
    <property type="match status" value="1"/>
</dbReference>
<dbReference type="SFLD" id="SFLDG00178">
    <property type="entry name" value="enolase"/>
    <property type="match status" value="1"/>
</dbReference>
<dbReference type="GO" id="GO:0000015">
    <property type="term" value="C:phosphopyruvate hydratase complex"/>
    <property type="evidence" value="ECO:0007669"/>
    <property type="project" value="InterPro"/>
</dbReference>
<keyword evidence="10 11" id="KW-0456">Lyase</keyword>
<dbReference type="EMBL" id="BNBO01000008">
    <property type="protein sequence ID" value="GHH67018.1"/>
    <property type="molecule type" value="Genomic_DNA"/>
</dbReference>
<feature type="active site" description="Proton acceptor" evidence="11 12">
    <location>
        <position position="335"/>
    </location>
</feature>
<dbReference type="PIRSF" id="PIRSF001400">
    <property type="entry name" value="Enolase"/>
    <property type="match status" value="1"/>
</dbReference>
<evidence type="ECO:0000313" key="18">
    <source>
        <dbReference type="Proteomes" id="UP000617734"/>
    </source>
</evidence>
<evidence type="ECO:0000256" key="1">
    <source>
        <dbReference type="ARBA" id="ARBA00005031"/>
    </source>
</evidence>
<comment type="function">
    <text evidence="11">Catalyzes the reversible conversion of 2-phosphoglycerate (2-PG) into phosphoenolpyruvate (PEP). It is essential for the degradation of carbohydrates via glycolysis.</text>
</comment>
<evidence type="ECO:0000256" key="3">
    <source>
        <dbReference type="ARBA" id="ARBA00012058"/>
    </source>
</evidence>
<dbReference type="GeneID" id="95352640"/>
<keyword evidence="18" id="KW-1185">Reference proteome</keyword>
<dbReference type="InterPro" id="IPR029017">
    <property type="entry name" value="Enolase-like_N"/>
</dbReference>
<evidence type="ECO:0000313" key="17">
    <source>
        <dbReference type="EMBL" id="GHH67018.1"/>
    </source>
</evidence>
<evidence type="ECO:0000256" key="13">
    <source>
        <dbReference type="PIRSR" id="PIRSR001400-2"/>
    </source>
</evidence>
<feature type="binding site" evidence="11">
    <location>
        <position position="335"/>
    </location>
    <ligand>
        <name>(2R)-2-phosphoglycerate</name>
        <dbReference type="ChEBI" id="CHEBI:58289"/>
    </ligand>
</feature>
<feature type="binding site" evidence="11 14">
    <location>
        <position position="310"/>
    </location>
    <ligand>
        <name>Mg(2+)</name>
        <dbReference type="ChEBI" id="CHEBI:18420"/>
    </ligand>
</feature>
<dbReference type="RefSeq" id="WP_073925150.1">
    <property type="nucleotide sequence ID" value="NZ_BNBO01000008.1"/>
</dbReference>
<comment type="cofactor">
    <cofactor evidence="11">
        <name>Mg(2+)</name>
        <dbReference type="ChEBI" id="CHEBI:18420"/>
    </cofactor>
    <text evidence="11">Binds a second Mg(2+) ion via substrate during catalysis.</text>
</comment>
<evidence type="ECO:0000256" key="6">
    <source>
        <dbReference type="ARBA" id="ARBA00022525"/>
    </source>
</evidence>
<evidence type="ECO:0000256" key="10">
    <source>
        <dbReference type="ARBA" id="ARBA00023239"/>
    </source>
</evidence>
<dbReference type="GO" id="GO:0009986">
    <property type="term" value="C:cell surface"/>
    <property type="evidence" value="ECO:0007669"/>
    <property type="project" value="UniProtKB-SubCell"/>
</dbReference>
<organism evidence="17 18">
    <name type="scientific">Kitasatospora indigofera</name>
    <dbReference type="NCBI Taxonomy" id="67307"/>
    <lineage>
        <taxon>Bacteria</taxon>
        <taxon>Bacillati</taxon>
        <taxon>Actinomycetota</taxon>
        <taxon>Actinomycetes</taxon>
        <taxon>Kitasatosporales</taxon>
        <taxon>Streptomycetaceae</taxon>
        <taxon>Kitasatospora</taxon>
    </lineage>
</organism>
<feature type="domain" description="Enolase C-terminal TIM barrel" evidence="15">
    <location>
        <begin position="139"/>
        <end position="423"/>
    </location>
</feature>
<feature type="binding site" evidence="11">
    <location>
        <position position="163"/>
    </location>
    <ligand>
        <name>(2R)-2-phosphoglycerate</name>
        <dbReference type="ChEBI" id="CHEBI:58289"/>
    </ligand>
</feature>
<dbReference type="PRINTS" id="PR00148">
    <property type="entry name" value="ENOLASE"/>
</dbReference>
<comment type="pathway">
    <text evidence="1 11">Carbohydrate degradation; glycolysis; pyruvate from D-glyceraldehyde 3-phosphate: step 4/5.</text>
</comment>
<dbReference type="SUPFAM" id="SSF51604">
    <property type="entry name" value="Enolase C-terminal domain-like"/>
    <property type="match status" value="1"/>
</dbReference>
<comment type="cofactor">
    <cofactor evidence="14">
        <name>Mg(2+)</name>
        <dbReference type="ChEBI" id="CHEBI:18420"/>
    </cofactor>
    <text evidence="14">Mg(2+) is required for catalysis and for stabilizing the dimer.</text>
</comment>
<evidence type="ECO:0000256" key="11">
    <source>
        <dbReference type="HAMAP-Rule" id="MF_00318"/>
    </source>
</evidence>
<comment type="subcellular location">
    <subcellularLocation>
        <location evidence="11">Cytoplasm</location>
    </subcellularLocation>
    <subcellularLocation>
        <location evidence="11">Secreted</location>
    </subcellularLocation>
    <subcellularLocation>
        <location evidence="11">Cell surface</location>
    </subcellularLocation>
    <text evidence="11">Fractions of enolase are present in both the cytoplasm and on the cell surface.</text>
</comment>
<dbReference type="SMART" id="SM01192">
    <property type="entry name" value="Enolase_C"/>
    <property type="match status" value="1"/>
</dbReference>
<comment type="catalytic activity">
    <reaction evidence="11">
        <text>(2R)-2-phosphoglycerate = phosphoenolpyruvate + H2O</text>
        <dbReference type="Rhea" id="RHEA:10164"/>
        <dbReference type="ChEBI" id="CHEBI:15377"/>
        <dbReference type="ChEBI" id="CHEBI:58289"/>
        <dbReference type="ChEBI" id="CHEBI:58702"/>
        <dbReference type="EC" id="4.2.1.11"/>
    </reaction>
</comment>
<feature type="binding site" evidence="13">
    <location>
        <position position="386"/>
    </location>
    <ligand>
        <name>substrate</name>
    </ligand>
</feature>
<evidence type="ECO:0000256" key="2">
    <source>
        <dbReference type="ARBA" id="ARBA00009604"/>
    </source>
</evidence>
<dbReference type="FunFam" id="3.20.20.120:FF:000001">
    <property type="entry name" value="Enolase"/>
    <property type="match status" value="1"/>
</dbReference>
<evidence type="ECO:0000256" key="9">
    <source>
        <dbReference type="ARBA" id="ARBA00023152"/>
    </source>
</evidence>
<feature type="binding site" evidence="11 14">
    <location>
        <position position="283"/>
    </location>
    <ligand>
        <name>Mg(2+)</name>
        <dbReference type="ChEBI" id="CHEBI:18420"/>
    </ligand>
</feature>
<dbReference type="FunFam" id="3.30.390.10:FF:000001">
    <property type="entry name" value="Enolase"/>
    <property type="match status" value="1"/>
</dbReference>
<dbReference type="SMART" id="SM01193">
    <property type="entry name" value="Enolase_N"/>
    <property type="match status" value="1"/>
</dbReference>
<name>A0A919KNV5_9ACTN</name>
<dbReference type="GO" id="GO:0006096">
    <property type="term" value="P:glycolytic process"/>
    <property type="evidence" value="ECO:0007669"/>
    <property type="project" value="UniProtKB-UniRule"/>
</dbReference>
<dbReference type="PROSITE" id="PS00164">
    <property type="entry name" value="ENOLASE"/>
    <property type="match status" value="1"/>
</dbReference>
<keyword evidence="5 11" id="KW-0963">Cytoplasm</keyword>
<reference evidence="17" key="1">
    <citation type="journal article" date="2014" name="Int. J. Syst. Evol. Microbiol.">
        <title>Complete genome sequence of Corynebacterium casei LMG S-19264T (=DSM 44701T), isolated from a smear-ripened cheese.</title>
        <authorList>
            <consortium name="US DOE Joint Genome Institute (JGI-PGF)"/>
            <person name="Walter F."/>
            <person name="Albersmeier A."/>
            <person name="Kalinowski J."/>
            <person name="Ruckert C."/>
        </authorList>
    </citation>
    <scope>NUCLEOTIDE SEQUENCE</scope>
    <source>
        <strain evidence="17">JCM 4646</strain>
    </source>
</reference>